<dbReference type="PANTHER" id="PTHR11571:SF150">
    <property type="entry name" value="GLUTATHIONE S-TRANSFERASE"/>
    <property type="match status" value="1"/>
</dbReference>
<dbReference type="GO" id="GO:0006749">
    <property type="term" value="P:glutathione metabolic process"/>
    <property type="evidence" value="ECO:0007669"/>
    <property type="project" value="TreeGrafter"/>
</dbReference>
<feature type="domain" description="GST N-terminal" evidence="1">
    <location>
        <begin position="7"/>
        <end position="89"/>
    </location>
</feature>
<sequence>MDKITLYYFTVGDSLTRARGENVKLLLEDAGLEHDYVRVKHEEWPALKQKLQAEGIHSATLPFIETNGQKFVKTPAIMRYISTKLGGKYHGSTPEENQILDVVAELSDVWFEHLKGSFFGSDEMKAKYANETLSAQISLFEKFYSDREGPYLLGDKLTFADILVYHMIDDGGARSKLDGAAPNLLKFAEAFEERPNLKKYFATLK</sequence>
<dbReference type="InterPro" id="IPR010987">
    <property type="entry name" value="Glutathione-S-Trfase_C-like"/>
</dbReference>
<dbReference type="Gene3D" id="3.40.30.10">
    <property type="entry name" value="Glutaredoxin"/>
    <property type="match status" value="1"/>
</dbReference>
<dbReference type="VEuPathDB" id="FungiDB:MUCCIDRAFT_184814"/>
<protein>
    <recommendedName>
        <fullName evidence="5">Glutathione S-transferase</fullName>
    </recommendedName>
</protein>
<dbReference type="SUPFAM" id="SSF47616">
    <property type="entry name" value="GST C-terminal domain-like"/>
    <property type="match status" value="1"/>
</dbReference>
<dbReference type="PROSITE" id="PS50405">
    <property type="entry name" value="GST_CTER"/>
    <property type="match status" value="1"/>
</dbReference>
<evidence type="ECO:0008006" key="5">
    <source>
        <dbReference type="Google" id="ProtNLM"/>
    </source>
</evidence>
<dbReference type="InterPro" id="IPR050213">
    <property type="entry name" value="GST_superfamily"/>
</dbReference>
<evidence type="ECO:0000259" key="1">
    <source>
        <dbReference type="PROSITE" id="PS50404"/>
    </source>
</evidence>
<gene>
    <name evidence="3" type="ORF">MUCCIDRAFT_184814</name>
</gene>
<dbReference type="EMBL" id="AMYB01000006">
    <property type="protein sequence ID" value="OAD00947.1"/>
    <property type="molecule type" value="Genomic_DNA"/>
</dbReference>
<dbReference type="AlphaFoldDB" id="A0A162YVP0"/>
<name>A0A162YVP0_MUCCL</name>
<dbReference type="CDD" id="cd03039">
    <property type="entry name" value="GST_N_Sigma_like"/>
    <property type="match status" value="1"/>
</dbReference>
<dbReference type="Proteomes" id="UP000077051">
    <property type="component" value="Unassembled WGS sequence"/>
</dbReference>
<organism evidence="3 4">
    <name type="scientific">Mucor lusitanicus CBS 277.49</name>
    <dbReference type="NCBI Taxonomy" id="747725"/>
    <lineage>
        <taxon>Eukaryota</taxon>
        <taxon>Fungi</taxon>
        <taxon>Fungi incertae sedis</taxon>
        <taxon>Mucoromycota</taxon>
        <taxon>Mucoromycotina</taxon>
        <taxon>Mucoromycetes</taxon>
        <taxon>Mucorales</taxon>
        <taxon>Mucorineae</taxon>
        <taxon>Mucoraceae</taxon>
        <taxon>Mucor</taxon>
    </lineage>
</organism>
<reference evidence="3 4" key="1">
    <citation type="submission" date="2015-06" db="EMBL/GenBank/DDBJ databases">
        <title>Expansion of signal transduction pathways in fungi by whole-genome duplication.</title>
        <authorList>
            <consortium name="DOE Joint Genome Institute"/>
            <person name="Corrochano L.M."/>
            <person name="Kuo A."/>
            <person name="Marcet-Houben M."/>
            <person name="Polaino S."/>
            <person name="Salamov A."/>
            <person name="Villalobos J.M."/>
            <person name="Alvarez M.I."/>
            <person name="Avalos J."/>
            <person name="Benito E.P."/>
            <person name="Benoit I."/>
            <person name="Burger G."/>
            <person name="Camino L.P."/>
            <person name="Canovas D."/>
            <person name="Cerda-Olmedo E."/>
            <person name="Cheng J.-F."/>
            <person name="Dominguez A."/>
            <person name="Elias M."/>
            <person name="Eslava A.P."/>
            <person name="Glaser F."/>
            <person name="Grimwood J."/>
            <person name="Gutierrez G."/>
            <person name="Heitman J."/>
            <person name="Henrissat B."/>
            <person name="Iturriaga E.A."/>
            <person name="Lang B.F."/>
            <person name="Lavin J.L."/>
            <person name="Lee S."/>
            <person name="Li W."/>
            <person name="Lindquist E."/>
            <person name="Lopez-Garcia S."/>
            <person name="Luque E.M."/>
            <person name="Marcos A.T."/>
            <person name="Martin J."/>
            <person name="Mccluskey K."/>
            <person name="Medina H.R."/>
            <person name="Miralles-Duran A."/>
            <person name="Miyazaki A."/>
            <person name="Munoz-Torres E."/>
            <person name="Oguiza J.A."/>
            <person name="Ohm R."/>
            <person name="Olmedo M."/>
            <person name="Orejas M."/>
            <person name="Ortiz-Castellanos L."/>
            <person name="Pisabarro A.G."/>
            <person name="Rodriguez-Romero J."/>
            <person name="Ruiz-Herrera J."/>
            <person name="Ruiz-Vazquez R."/>
            <person name="Sanz C."/>
            <person name="Schackwitz W."/>
            <person name="Schmutz J."/>
            <person name="Shahriari M."/>
            <person name="Shelest E."/>
            <person name="Silva-Franco F."/>
            <person name="Soanes D."/>
            <person name="Syed K."/>
            <person name="Tagua V.G."/>
            <person name="Talbot N.J."/>
            <person name="Thon M."/>
            <person name="De Vries R.P."/>
            <person name="Wiebenga A."/>
            <person name="Yadav J.S."/>
            <person name="Braun E.L."/>
            <person name="Baker S."/>
            <person name="Garre V."/>
            <person name="Horwitz B."/>
            <person name="Torres-Martinez S."/>
            <person name="Idnurm A."/>
            <person name="Herrera-Estrella A."/>
            <person name="Gabaldon T."/>
            <person name="Grigoriev I.V."/>
        </authorList>
    </citation>
    <scope>NUCLEOTIDE SEQUENCE [LARGE SCALE GENOMIC DNA]</scope>
    <source>
        <strain evidence="3 4">CBS 277.49</strain>
    </source>
</reference>
<keyword evidence="4" id="KW-1185">Reference proteome</keyword>
<proteinExistence type="predicted"/>
<feature type="domain" description="GST C-terminal" evidence="2">
    <location>
        <begin position="93"/>
        <end position="205"/>
    </location>
</feature>
<dbReference type="PANTHER" id="PTHR11571">
    <property type="entry name" value="GLUTATHIONE S-TRANSFERASE"/>
    <property type="match status" value="1"/>
</dbReference>
<accession>A0A162YVP0</accession>
<evidence type="ECO:0000313" key="3">
    <source>
        <dbReference type="EMBL" id="OAD00947.1"/>
    </source>
</evidence>
<dbReference type="STRING" id="747725.A0A162YVP0"/>
<dbReference type="Pfam" id="PF14497">
    <property type="entry name" value="GST_C_3"/>
    <property type="match status" value="1"/>
</dbReference>
<evidence type="ECO:0000259" key="2">
    <source>
        <dbReference type="PROSITE" id="PS50405"/>
    </source>
</evidence>
<dbReference type="InterPro" id="IPR036249">
    <property type="entry name" value="Thioredoxin-like_sf"/>
</dbReference>
<comment type="caution">
    <text evidence="3">The sequence shown here is derived from an EMBL/GenBank/DDBJ whole genome shotgun (WGS) entry which is preliminary data.</text>
</comment>
<dbReference type="SUPFAM" id="SSF52833">
    <property type="entry name" value="Thioredoxin-like"/>
    <property type="match status" value="1"/>
</dbReference>
<dbReference type="InterPro" id="IPR036282">
    <property type="entry name" value="Glutathione-S-Trfase_C_sf"/>
</dbReference>
<dbReference type="InterPro" id="IPR004045">
    <property type="entry name" value="Glutathione_S-Trfase_N"/>
</dbReference>
<dbReference type="PROSITE" id="PS50404">
    <property type="entry name" value="GST_NTER"/>
    <property type="match status" value="1"/>
</dbReference>
<dbReference type="OrthoDB" id="414243at2759"/>
<dbReference type="InterPro" id="IPR040079">
    <property type="entry name" value="Glutathione_S-Trfase"/>
</dbReference>
<evidence type="ECO:0000313" key="4">
    <source>
        <dbReference type="Proteomes" id="UP000077051"/>
    </source>
</evidence>
<dbReference type="Gene3D" id="1.20.1050.10">
    <property type="match status" value="1"/>
</dbReference>
<dbReference type="SFLD" id="SFLDS00019">
    <property type="entry name" value="Glutathione_Transferase_(cytos"/>
    <property type="match status" value="1"/>
</dbReference>
<dbReference type="GO" id="GO:0004364">
    <property type="term" value="F:glutathione transferase activity"/>
    <property type="evidence" value="ECO:0007669"/>
    <property type="project" value="TreeGrafter"/>
</dbReference>
<dbReference type="InterPro" id="IPR004046">
    <property type="entry name" value="GST_C"/>
</dbReference>